<organism evidence="1">
    <name type="scientific">Malaco herpesvirus 4</name>
    <dbReference type="NCBI Taxonomy" id="3031800"/>
    <lineage>
        <taxon>Viruses</taxon>
        <taxon>Duplodnaviria</taxon>
        <taxon>Heunggongvirae</taxon>
        <taxon>Peploviricota</taxon>
        <taxon>Herviviricetes</taxon>
        <taxon>Herpesvirales</taxon>
        <taxon>Malacoherpesviridae</taxon>
    </lineage>
</organism>
<proteinExistence type="predicted"/>
<reference evidence="1" key="1">
    <citation type="journal article" date="2023" name="Front. Mar. Sci.">
        <title>Tracing the invertebrate herpesviruses in the global sequence datasets.</title>
        <authorList>
            <person name="Rosani U."/>
            <person name="Gaia M."/>
            <person name="Delmont T.O."/>
            <person name="Krupovic M."/>
        </authorList>
    </citation>
    <scope>NUCLEOTIDE SEQUENCE</scope>
    <source>
        <strain evidence="1">MalacoHV4/Med/2018 155</strain>
    </source>
</reference>
<accession>A0AA48P7M7</accession>
<name>A0AA48P7M7_9VIRU</name>
<dbReference type="EMBL" id="BK063065">
    <property type="protein sequence ID" value="DBA11625.1"/>
    <property type="molecule type" value="Genomic_DNA"/>
</dbReference>
<evidence type="ECO:0000313" key="1">
    <source>
        <dbReference type="EMBL" id="DBA11625.1"/>
    </source>
</evidence>
<protein>
    <submittedName>
        <fullName evidence="1">ORF11</fullName>
    </submittedName>
</protein>
<sequence>MTTSPLYTRFINTLRMLFSVVSRNPPPSYSHLYMSMTFAHCKKLNTLLLSGDVSMDTRHVSIGNMLLASHCQKCEVGNCSDTIGTMSPCRVARWTAFSPVCFKTLVRLERVIRYGTSRYNTTTLGGSTTHSGVSSTHLVLNTEVEHLTPLADVNLFPDRDLYRDPCAVVCKVFGFLQ</sequence>
<reference evidence="1" key="2">
    <citation type="submission" date="2023-01" db="EMBL/GenBank/DDBJ databases">
        <authorList>
            <person name="Rosani U."/>
            <person name="Delmont T.O."/>
            <person name="Gaia M."/>
            <person name="Krupovic M."/>
        </authorList>
    </citation>
    <scope>NUCLEOTIDE SEQUENCE</scope>
    <source>
        <strain evidence="1">MalacoHV4/Med/2018 155</strain>
    </source>
</reference>